<dbReference type="Pfam" id="PF24681">
    <property type="entry name" value="Kelch_KLHDC2_KLHL20_DRC7"/>
    <property type="match status" value="1"/>
</dbReference>
<keyword evidence="1" id="KW-0880">Kelch repeat</keyword>
<feature type="compositionally biased region" description="Pro residues" evidence="3">
    <location>
        <begin position="141"/>
        <end position="153"/>
    </location>
</feature>
<dbReference type="PANTHER" id="PTHR46647:SF1">
    <property type="entry name" value="RAB9 EFFECTOR PROTEIN WITH KELCH MOTIFS"/>
    <property type="match status" value="1"/>
</dbReference>
<dbReference type="InterPro" id="IPR015915">
    <property type="entry name" value="Kelch-typ_b-propeller"/>
</dbReference>
<dbReference type="AlphaFoldDB" id="A0A4P9VY69"/>
<dbReference type="Proteomes" id="UP000269721">
    <property type="component" value="Unassembled WGS sequence"/>
</dbReference>
<evidence type="ECO:0000256" key="2">
    <source>
        <dbReference type="ARBA" id="ARBA00022737"/>
    </source>
</evidence>
<dbReference type="OrthoDB" id="10251809at2759"/>
<gene>
    <name evidence="4" type="ORF">BDK51DRAFT_48764</name>
</gene>
<feature type="compositionally biased region" description="Pro residues" evidence="3">
    <location>
        <begin position="1"/>
        <end position="19"/>
    </location>
</feature>
<accession>A0A4P9VY69</accession>
<dbReference type="InterPro" id="IPR052124">
    <property type="entry name" value="Rab9_kelch_effector"/>
</dbReference>
<keyword evidence="5" id="KW-1185">Reference proteome</keyword>
<feature type="compositionally biased region" description="Low complexity" evidence="3">
    <location>
        <begin position="112"/>
        <end position="140"/>
    </location>
</feature>
<dbReference type="Gene3D" id="2.120.10.80">
    <property type="entry name" value="Kelch-type beta propeller"/>
    <property type="match status" value="1"/>
</dbReference>
<evidence type="ECO:0000313" key="4">
    <source>
        <dbReference type="EMBL" id="RKO84721.1"/>
    </source>
</evidence>
<sequence length="250" mass="25495">MPPGVGDPPLPAGGKPEPPLTASQTSTPSLSSSPSGAPSPAATAASKKRTPTRGTGTPTLVAPRTVPTVLPYDKPHPGGRTMALPSSTSFSSLASAASGTTTPPPSRDHSRPSSSLHRAVSSASAASVISASSSEGVPSPAHSPTPTPTPAPIPTTITRPPTNVAAMHWSRITPRGRALPGPLRAHTMVCVGDRLLLFGGCDPKVCYADLHVFDAESLYWTKIRAGGQVPEKCRAHSAVVIGRLVYVFGG</sequence>
<dbReference type="EMBL" id="KZ999803">
    <property type="protein sequence ID" value="RKO84721.1"/>
    <property type="molecule type" value="Genomic_DNA"/>
</dbReference>
<dbReference type="PANTHER" id="PTHR46647">
    <property type="entry name" value="RAB9 EFFECTOR PROTEIN WITH KELCH MOTIFS"/>
    <property type="match status" value="1"/>
</dbReference>
<protein>
    <recommendedName>
        <fullName evidence="6">Galactose oxidase</fullName>
    </recommendedName>
</protein>
<evidence type="ECO:0008006" key="6">
    <source>
        <dbReference type="Google" id="ProtNLM"/>
    </source>
</evidence>
<proteinExistence type="predicted"/>
<keyword evidence="2" id="KW-0677">Repeat</keyword>
<feature type="compositionally biased region" description="Low complexity" evidence="3">
    <location>
        <begin position="83"/>
        <end position="101"/>
    </location>
</feature>
<feature type="compositionally biased region" description="Low complexity" evidence="3">
    <location>
        <begin position="20"/>
        <end position="45"/>
    </location>
</feature>
<evidence type="ECO:0000256" key="1">
    <source>
        <dbReference type="ARBA" id="ARBA00022441"/>
    </source>
</evidence>
<feature type="region of interest" description="Disordered" evidence="3">
    <location>
        <begin position="1"/>
        <end position="160"/>
    </location>
</feature>
<organism evidence="4 5">
    <name type="scientific">Blyttiomyces helicus</name>
    <dbReference type="NCBI Taxonomy" id="388810"/>
    <lineage>
        <taxon>Eukaryota</taxon>
        <taxon>Fungi</taxon>
        <taxon>Fungi incertae sedis</taxon>
        <taxon>Chytridiomycota</taxon>
        <taxon>Chytridiomycota incertae sedis</taxon>
        <taxon>Chytridiomycetes</taxon>
        <taxon>Chytridiomycetes incertae sedis</taxon>
        <taxon>Blyttiomyces</taxon>
    </lineage>
</organism>
<dbReference type="SUPFAM" id="SSF117281">
    <property type="entry name" value="Kelch motif"/>
    <property type="match status" value="1"/>
</dbReference>
<evidence type="ECO:0000256" key="3">
    <source>
        <dbReference type="SAM" id="MobiDB-lite"/>
    </source>
</evidence>
<reference evidence="5" key="1">
    <citation type="journal article" date="2018" name="Nat. Microbiol.">
        <title>Leveraging single-cell genomics to expand the fungal tree of life.</title>
        <authorList>
            <person name="Ahrendt S.R."/>
            <person name="Quandt C.A."/>
            <person name="Ciobanu D."/>
            <person name="Clum A."/>
            <person name="Salamov A."/>
            <person name="Andreopoulos B."/>
            <person name="Cheng J.F."/>
            <person name="Woyke T."/>
            <person name="Pelin A."/>
            <person name="Henrissat B."/>
            <person name="Reynolds N.K."/>
            <person name="Benny G.L."/>
            <person name="Smith M.E."/>
            <person name="James T.Y."/>
            <person name="Grigoriev I.V."/>
        </authorList>
    </citation>
    <scope>NUCLEOTIDE SEQUENCE [LARGE SCALE GENOMIC DNA]</scope>
</reference>
<evidence type="ECO:0000313" key="5">
    <source>
        <dbReference type="Proteomes" id="UP000269721"/>
    </source>
</evidence>
<name>A0A4P9VY69_9FUNG</name>